<evidence type="ECO:0000313" key="1">
    <source>
        <dbReference type="EMBL" id="KUZ94786.1"/>
    </source>
</evidence>
<dbReference type="AlphaFoldDB" id="A0A102LQW2"/>
<name>A0A102LQW2_9BURK</name>
<reference evidence="1 2" key="1">
    <citation type="submission" date="2015-11" db="EMBL/GenBank/DDBJ databases">
        <title>Expanding the genomic diversity of Burkholderia species for the development of highly accurate diagnostics.</title>
        <authorList>
            <person name="Sahl J."/>
            <person name="Keim P."/>
            <person name="Wagner D."/>
        </authorList>
    </citation>
    <scope>NUCLEOTIDE SEQUENCE [LARGE SCALE GENOMIC DNA]</scope>
    <source>
        <strain evidence="1 2">RF32-BP4</strain>
    </source>
</reference>
<gene>
    <name evidence="1" type="ORF">WI38_06410</name>
</gene>
<evidence type="ECO:0000313" key="2">
    <source>
        <dbReference type="Proteomes" id="UP000065521"/>
    </source>
</evidence>
<sequence>MTPQLILVAGPYRSGTGGDAARIAANLARLEQAALAVYRRGHVPLIAEWVSLPLAMMAGSKQVGDAISETFLYPAAHRLLHRCDAVLRIDGESRGADADVALARSLGKPVYRSLDDVPAATPEARGDGGP</sequence>
<organism evidence="1 2">
    <name type="scientific">Burkholderia ubonensis</name>
    <dbReference type="NCBI Taxonomy" id="101571"/>
    <lineage>
        <taxon>Bacteria</taxon>
        <taxon>Pseudomonadati</taxon>
        <taxon>Pseudomonadota</taxon>
        <taxon>Betaproteobacteria</taxon>
        <taxon>Burkholderiales</taxon>
        <taxon>Burkholderiaceae</taxon>
        <taxon>Burkholderia</taxon>
        <taxon>Burkholderia cepacia complex</taxon>
    </lineage>
</organism>
<dbReference type="Proteomes" id="UP000065521">
    <property type="component" value="Unassembled WGS sequence"/>
</dbReference>
<dbReference type="EMBL" id="LOTN01000012">
    <property type="protein sequence ID" value="KUZ94786.1"/>
    <property type="molecule type" value="Genomic_DNA"/>
</dbReference>
<accession>A0A102LQW2</accession>
<dbReference type="Gene3D" id="3.40.50.10400">
    <property type="entry name" value="Hypothetical protein PA1492"/>
    <property type="match status" value="1"/>
</dbReference>
<proteinExistence type="predicted"/>
<dbReference type="GO" id="GO:0016787">
    <property type="term" value="F:hydrolase activity"/>
    <property type="evidence" value="ECO:0007669"/>
    <property type="project" value="UniProtKB-KW"/>
</dbReference>
<dbReference type="RefSeq" id="WP_059631508.1">
    <property type="nucleotide sequence ID" value="NZ_LOTK01000073.1"/>
</dbReference>
<comment type="caution">
    <text evidence="1">The sequence shown here is derived from an EMBL/GenBank/DDBJ whole genome shotgun (WGS) entry which is preliminary data.</text>
</comment>
<keyword evidence="1" id="KW-0378">Hydrolase</keyword>
<protein>
    <submittedName>
        <fullName evidence="1">NUDIX hydrolase</fullName>
    </submittedName>
</protein>